<reference evidence="5 6" key="1">
    <citation type="submission" date="2018-12" db="EMBL/GenBank/DDBJ databases">
        <title>Complete genome sequence of Iodobacter sp. H11R3.</title>
        <authorList>
            <person name="Bae J.-W."/>
        </authorList>
    </citation>
    <scope>NUCLEOTIDE SEQUENCE [LARGE SCALE GENOMIC DNA]</scope>
    <source>
        <strain evidence="5 6">H11R3</strain>
    </source>
</reference>
<dbReference type="GO" id="GO:0005829">
    <property type="term" value="C:cytosol"/>
    <property type="evidence" value="ECO:0007669"/>
    <property type="project" value="TreeGrafter"/>
</dbReference>
<keyword evidence="3" id="KW-0804">Transcription</keyword>
<proteinExistence type="predicted"/>
<dbReference type="Pfam" id="PF12625">
    <property type="entry name" value="Arabinose_bd"/>
    <property type="match status" value="1"/>
</dbReference>
<dbReference type="RefSeq" id="WP_125975502.1">
    <property type="nucleotide sequence ID" value="NZ_CP034433.1"/>
</dbReference>
<evidence type="ECO:0000256" key="1">
    <source>
        <dbReference type="ARBA" id="ARBA00023015"/>
    </source>
</evidence>
<name>A0A3S8ZW04_9NEIS</name>
<dbReference type="Proteomes" id="UP000282438">
    <property type="component" value="Chromosome"/>
</dbReference>
<evidence type="ECO:0000313" key="6">
    <source>
        <dbReference type="Proteomes" id="UP000282438"/>
    </source>
</evidence>
<dbReference type="GO" id="GO:0000976">
    <property type="term" value="F:transcription cis-regulatory region binding"/>
    <property type="evidence" value="ECO:0007669"/>
    <property type="project" value="TreeGrafter"/>
</dbReference>
<dbReference type="InterPro" id="IPR009057">
    <property type="entry name" value="Homeodomain-like_sf"/>
</dbReference>
<dbReference type="PANTHER" id="PTHR47894">
    <property type="entry name" value="HTH-TYPE TRANSCRIPTIONAL REGULATOR GADX"/>
    <property type="match status" value="1"/>
</dbReference>
<sequence length="346" mass="39211">MTGSIPDKMKVPGALWEGIKRVQIDRAEVVRRAALPLTVLKDDTQISTAQFFALFRAIEAVSQDAAIGLRIASVLDGAVMPLAFVAAQHARDFRDALNRVARFKRLCTPEDAVLAEDGDRSDIVVRWPHAAPDSIPYSLVDATMASLVELGRRGTSERLIPIALELARPEASRSALERYFGCQVRFNAAEDRISFRRDDLDKEFVTYNRDLLEVIAPELDRRFKHHLMSGSVAEQARWVLRRRLTAGRPDIRSVAAELVMSERSLQRRLTDEGVSFQALVSDTRHQLALEYLSDVSLTLIEVAYMLGYEDKNSFFRAFRQWEEQTPSEWRVANLANHSMNGWGRLR</sequence>
<organism evidence="5 6">
    <name type="scientific">Iodobacter ciconiae</name>
    <dbReference type="NCBI Taxonomy" id="2496266"/>
    <lineage>
        <taxon>Bacteria</taxon>
        <taxon>Pseudomonadati</taxon>
        <taxon>Pseudomonadota</taxon>
        <taxon>Betaproteobacteria</taxon>
        <taxon>Neisseriales</taxon>
        <taxon>Chitinibacteraceae</taxon>
        <taxon>Iodobacter</taxon>
    </lineage>
</organism>
<dbReference type="Gene3D" id="1.10.10.60">
    <property type="entry name" value="Homeodomain-like"/>
    <property type="match status" value="1"/>
</dbReference>
<protein>
    <submittedName>
        <fullName evidence="5">AraC family transcriptional regulator</fullName>
    </submittedName>
</protein>
<keyword evidence="1" id="KW-0805">Transcription regulation</keyword>
<keyword evidence="2" id="KW-0238">DNA-binding</keyword>
<dbReference type="EMBL" id="CP034433">
    <property type="protein sequence ID" value="AZN37661.1"/>
    <property type="molecule type" value="Genomic_DNA"/>
</dbReference>
<dbReference type="Pfam" id="PF12833">
    <property type="entry name" value="HTH_18"/>
    <property type="match status" value="1"/>
</dbReference>
<evidence type="ECO:0000256" key="2">
    <source>
        <dbReference type="ARBA" id="ARBA00023125"/>
    </source>
</evidence>
<dbReference type="PANTHER" id="PTHR47894:SF1">
    <property type="entry name" value="HTH-TYPE TRANSCRIPTIONAL REGULATOR VQSM"/>
    <property type="match status" value="1"/>
</dbReference>
<accession>A0A3S8ZW04</accession>
<dbReference type="AlphaFoldDB" id="A0A3S8ZW04"/>
<dbReference type="InterPro" id="IPR032687">
    <property type="entry name" value="AraC-type_N"/>
</dbReference>
<dbReference type="PROSITE" id="PS01124">
    <property type="entry name" value="HTH_ARAC_FAMILY_2"/>
    <property type="match status" value="1"/>
</dbReference>
<feature type="domain" description="HTH araC/xylS-type" evidence="4">
    <location>
        <begin position="234"/>
        <end position="332"/>
    </location>
</feature>
<evidence type="ECO:0000313" key="5">
    <source>
        <dbReference type="EMBL" id="AZN37661.1"/>
    </source>
</evidence>
<dbReference type="SUPFAM" id="SSF46689">
    <property type="entry name" value="Homeodomain-like"/>
    <property type="match status" value="1"/>
</dbReference>
<dbReference type="InterPro" id="IPR018060">
    <property type="entry name" value="HTH_AraC"/>
</dbReference>
<evidence type="ECO:0000259" key="4">
    <source>
        <dbReference type="PROSITE" id="PS01124"/>
    </source>
</evidence>
<dbReference type="OrthoDB" id="6506763at2"/>
<dbReference type="KEGG" id="iod:EJO50_15010"/>
<gene>
    <name evidence="5" type="ORF">EJO50_15010</name>
</gene>
<evidence type="ECO:0000256" key="3">
    <source>
        <dbReference type="ARBA" id="ARBA00023163"/>
    </source>
</evidence>
<keyword evidence="6" id="KW-1185">Reference proteome</keyword>
<dbReference type="SMART" id="SM00342">
    <property type="entry name" value="HTH_ARAC"/>
    <property type="match status" value="1"/>
</dbReference>
<dbReference type="GO" id="GO:0003700">
    <property type="term" value="F:DNA-binding transcription factor activity"/>
    <property type="evidence" value="ECO:0007669"/>
    <property type="project" value="InterPro"/>
</dbReference>